<protein>
    <recommendedName>
        <fullName evidence="1">AP2-like integrase N-terminal domain-containing protein</fullName>
    </recommendedName>
</protein>
<reference evidence="2 3" key="1">
    <citation type="submission" date="2019-07" db="EMBL/GenBank/DDBJ databases">
        <authorList>
            <person name="Hibberd C M."/>
            <person name="Gehrig L. J."/>
            <person name="Chang H.-W."/>
            <person name="Venkatesh S."/>
        </authorList>
    </citation>
    <scope>NUCLEOTIDE SEQUENCE [LARGE SCALE GENOMIC DNA]</scope>
    <source>
        <strain evidence="2">Ruminococcus_obeum_SSTS_Bg7063</strain>
    </source>
</reference>
<feature type="domain" description="AP2-like integrase N-terminal" evidence="1">
    <location>
        <begin position="10"/>
        <end position="44"/>
    </location>
</feature>
<dbReference type="EMBL" id="CABHNB010000044">
    <property type="protein sequence ID" value="VUX21598.1"/>
    <property type="molecule type" value="Genomic_DNA"/>
</dbReference>
<evidence type="ECO:0000313" key="3">
    <source>
        <dbReference type="Proteomes" id="UP000409147"/>
    </source>
</evidence>
<name>A0A564UQB3_9FIRM</name>
<proteinExistence type="predicted"/>
<dbReference type="InterPro" id="IPR028259">
    <property type="entry name" value="AP2-like_int_N"/>
</dbReference>
<accession>A0A564UQB3</accession>
<dbReference type="Proteomes" id="UP000409147">
    <property type="component" value="Unassembled WGS sequence"/>
</dbReference>
<sequence length="59" mass="7236">MGVYKEGKNWKVQVYYKDWQGNRKRKQKRGFRTKGEAKEWERIFSYLFENSELPADCDL</sequence>
<evidence type="ECO:0000259" key="1">
    <source>
        <dbReference type="Pfam" id="PF14657"/>
    </source>
</evidence>
<keyword evidence="3" id="KW-1185">Reference proteome</keyword>
<organism evidence="2 3">
    <name type="scientific">Blautia obeum</name>
    <dbReference type="NCBI Taxonomy" id="40520"/>
    <lineage>
        <taxon>Bacteria</taxon>
        <taxon>Bacillati</taxon>
        <taxon>Bacillota</taxon>
        <taxon>Clostridia</taxon>
        <taxon>Lachnospirales</taxon>
        <taxon>Lachnospiraceae</taxon>
        <taxon>Blautia</taxon>
    </lineage>
</organism>
<gene>
    <name evidence="2" type="ORF">ROSSTS7063_03242</name>
</gene>
<dbReference type="AlphaFoldDB" id="A0A564UQB3"/>
<dbReference type="Pfam" id="PF14657">
    <property type="entry name" value="Arm-DNA-bind_4"/>
    <property type="match status" value="1"/>
</dbReference>
<evidence type="ECO:0000313" key="2">
    <source>
        <dbReference type="EMBL" id="VUX21598.1"/>
    </source>
</evidence>